<dbReference type="EMBL" id="CM023480">
    <property type="protein sequence ID" value="KAH7971014.1"/>
    <property type="molecule type" value="Genomic_DNA"/>
</dbReference>
<protein>
    <submittedName>
        <fullName evidence="1">Uncharacterized protein</fullName>
    </submittedName>
</protein>
<gene>
    <name evidence="1" type="ORF">HPB49_017900</name>
</gene>
<proteinExistence type="predicted"/>
<evidence type="ECO:0000313" key="2">
    <source>
        <dbReference type="Proteomes" id="UP000821865"/>
    </source>
</evidence>
<organism evidence="1 2">
    <name type="scientific">Dermacentor silvarum</name>
    <name type="common">Tick</name>
    <dbReference type="NCBI Taxonomy" id="543639"/>
    <lineage>
        <taxon>Eukaryota</taxon>
        <taxon>Metazoa</taxon>
        <taxon>Ecdysozoa</taxon>
        <taxon>Arthropoda</taxon>
        <taxon>Chelicerata</taxon>
        <taxon>Arachnida</taxon>
        <taxon>Acari</taxon>
        <taxon>Parasitiformes</taxon>
        <taxon>Ixodida</taxon>
        <taxon>Ixodoidea</taxon>
        <taxon>Ixodidae</taxon>
        <taxon>Rhipicephalinae</taxon>
        <taxon>Dermacentor</taxon>
    </lineage>
</organism>
<accession>A0ACB8DKC0</accession>
<keyword evidence="2" id="KW-1185">Reference proteome</keyword>
<name>A0ACB8DKC0_DERSI</name>
<evidence type="ECO:0000313" key="1">
    <source>
        <dbReference type="EMBL" id="KAH7971014.1"/>
    </source>
</evidence>
<comment type="caution">
    <text evidence="1">The sequence shown here is derived from an EMBL/GenBank/DDBJ whole genome shotgun (WGS) entry which is preliminary data.</text>
</comment>
<sequence length="313" mass="35714">MNPESLKNINGVPFLHLCSEENIRSSMAYQPRDGDVIIVTYPKCGTKWTQYIVSNILTKGNVPEDPVEYMLFTPHIDMMGAEAAENPARKGPLTTHLTLSNVVFSKQAKYIYVARNPFDCCVSYYHFLKGITPKTFDASFGTFLEIFLSGECAYGGYFEHLLPWYGLRNEPNVLFFTYEQLKRNTEEMVITIADFVGVEHGCALRADKSLLGEILELCSSKNMKIVFNYSHTDIIKRFAELPPERSLKSMEVFNKPARPTQEMHDRSGFVRKGIIGDWRNHFTPQHIAAMKTWIDEKTTGSDVMDLWKGLDLP</sequence>
<dbReference type="Proteomes" id="UP000821865">
    <property type="component" value="Chromosome 11"/>
</dbReference>
<reference evidence="1" key="1">
    <citation type="submission" date="2020-05" db="EMBL/GenBank/DDBJ databases">
        <title>Large-scale comparative analyses of tick genomes elucidate their genetic diversity and vector capacities.</title>
        <authorList>
            <person name="Jia N."/>
            <person name="Wang J."/>
            <person name="Shi W."/>
            <person name="Du L."/>
            <person name="Sun Y."/>
            <person name="Zhan W."/>
            <person name="Jiang J."/>
            <person name="Wang Q."/>
            <person name="Zhang B."/>
            <person name="Ji P."/>
            <person name="Sakyi L.B."/>
            <person name="Cui X."/>
            <person name="Yuan T."/>
            <person name="Jiang B."/>
            <person name="Yang W."/>
            <person name="Lam T.T.-Y."/>
            <person name="Chang Q."/>
            <person name="Ding S."/>
            <person name="Wang X."/>
            <person name="Zhu J."/>
            <person name="Ruan X."/>
            <person name="Zhao L."/>
            <person name="Wei J."/>
            <person name="Que T."/>
            <person name="Du C."/>
            <person name="Cheng J."/>
            <person name="Dai P."/>
            <person name="Han X."/>
            <person name="Huang E."/>
            <person name="Gao Y."/>
            <person name="Liu J."/>
            <person name="Shao H."/>
            <person name="Ye R."/>
            <person name="Li L."/>
            <person name="Wei W."/>
            <person name="Wang X."/>
            <person name="Wang C."/>
            <person name="Yang T."/>
            <person name="Huo Q."/>
            <person name="Li W."/>
            <person name="Guo W."/>
            <person name="Chen H."/>
            <person name="Zhou L."/>
            <person name="Ni X."/>
            <person name="Tian J."/>
            <person name="Zhou Y."/>
            <person name="Sheng Y."/>
            <person name="Liu T."/>
            <person name="Pan Y."/>
            <person name="Xia L."/>
            <person name="Li J."/>
            <person name="Zhao F."/>
            <person name="Cao W."/>
        </authorList>
    </citation>
    <scope>NUCLEOTIDE SEQUENCE</scope>
    <source>
        <strain evidence="1">Dsil-2018</strain>
    </source>
</reference>